<organism evidence="2 3">
    <name type="scientific">Symbiodinium microadriaticum</name>
    <name type="common">Dinoflagellate</name>
    <name type="synonym">Zooxanthella microadriatica</name>
    <dbReference type="NCBI Taxonomy" id="2951"/>
    <lineage>
        <taxon>Eukaryota</taxon>
        <taxon>Sar</taxon>
        <taxon>Alveolata</taxon>
        <taxon>Dinophyceae</taxon>
        <taxon>Suessiales</taxon>
        <taxon>Symbiodiniaceae</taxon>
        <taxon>Symbiodinium</taxon>
    </lineage>
</organism>
<dbReference type="Gene3D" id="2.40.70.10">
    <property type="entry name" value="Acid Proteases"/>
    <property type="match status" value="1"/>
</dbReference>
<dbReference type="Proteomes" id="UP000186817">
    <property type="component" value="Unassembled WGS sequence"/>
</dbReference>
<accession>A0A1Q9CEB4</accession>
<protein>
    <submittedName>
        <fullName evidence="2">Uncharacterized protein</fullName>
    </submittedName>
</protein>
<evidence type="ECO:0000256" key="1">
    <source>
        <dbReference type="SAM" id="MobiDB-lite"/>
    </source>
</evidence>
<comment type="caution">
    <text evidence="2">The sequence shown here is derived from an EMBL/GenBank/DDBJ whole genome shotgun (WGS) entry which is preliminary data.</text>
</comment>
<dbReference type="OrthoDB" id="447543at2759"/>
<dbReference type="EMBL" id="LSRX01001297">
    <property type="protein sequence ID" value="OLP81268.1"/>
    <property type="molecule type" value="Genomic_DNA"/>
</dbReference>
<gene>
    <name evidence="2" type="ORF">AK812_SmicGene38219</name>
</gene>
<evidence type="ECO:0000313" key="2">
    <source>
        <dbReference type="EMBL" id="OLP81268.1"/>
    </source>
</evidence>
<feature type="compositionally biased region" description="Polar residues" evidence="1">
    <location>
        <begin position="175"/>
        <end position="185"/>
    </location>
</feature>
<keyword evidence="3" id="KW-1185">Reference proteome</keyword>
<evidence type="ECO:0000313" key="3">
    <source>
        <dbReference type="Proteomes" id="UP000186817"/>
    </source>
</evidence>
<name>A0A1Q9CEB4_SYMMI</name>
<proteinExistence type="predicted"/>
<feature type="region of interest" description="Disordered" evidence="1">
    <location>
        <begin position="131"/>
        <end position="186"/>
    </location>
</feature>
<dbReference type="InterPro" id="IPR021109">
    <property type="entry name" value="Peptidase_aspartic_dom_sf"/>
</dbReference>
<dbReference type="AlphaFoldDB" id="A0A1Q9CEB4"/>
<feature type="compositionally biased region" description="Polar residues" evidence="1">
    <location>
        <begin position="134"/>
        <end position="164"/>
    </location>
</feature>
<sequence>MSRNKDGIPLWDGDPATYTEFAEAARLYEQSVPPHKRAQAGPRIAAELTGAAKRYVTGQPASWLSYSGGVERLLGHLRQGLGQPRIVEVTEHLNRYFKASRRKSGETINEYLARKNEIYLRAQQALQRVLPHQATKTRSETGPSAASYQGNGSATWSRRTSMESQTEEADRAPDTESTTDPSTRATAWADEAWQSNSSYGVWSWNGSWQAPWYWDAWSTWDWKARPSGEEQMPLPELLPDFVQGWILLHDANLDQQERNLIQTAAGDNYSVASISQALRAQFPEGDLRRRDQGRRHQGLLGEWEGEDGADGEDYMDTEFGFRAEESLTEEGYAMWTAAQDEMEGALAALQGARRTLKNCPNAPKATANVTQEEAPFVMYANTMEEHSSMYVEDPKAEAAWSAQDLQSTAEAVDQGKCVIDSGATKSLGSIYALAKLMANNLATKGSAAVQQVDHENRPVFGFGNSSSDRCISTVTMALEAQGQPGRMQIHALNRGRGPVLLSIDALRKMGAQIDFANDLMILSKLSRRKVIHLERSTTGHQVLSLAHDLYSNATEVDRDVPLLSDFLSKPAEE</sequence>
<reference evidence="2 3" key="1">
    <citation type="submission" date="2016-02" db="EMBL/GenBank/DDBJ databases">
        <title>Genome analysis of coral dinoflagellate symbionts highlights evolutionary adaptations to a symbiotic lifestyle.</title>
        <authorList>
            <person name="Aranda M."/>
            <person name="Li Y."/>
            <person name="Liew Y.J."/>
            <person name="Baumgarten S."/>
            <person name="Simakov O."/>
            <person name="Wilson M."/>
            <person name="Piel J."/>
            <person name="Ashoor H."/>
            <person name="Bougouffa S."/>
            <person name="Bajic V.B."/>
            <person name="Ryu T."/>
            <person name="Ravasi T."/>
            <person name="Bayer T."/>
            <person name="Micklem G."/>
            <person name="Kim H."/>
            <person name="Bhak J."/>
            <person name="Lajeunesse T.C."/>
            <person name="Voolstra C.R."/>
        </authorList>
    </citation>
    <scope>NUCLEOTIDE SEQUENCE [LARGE SCALE GENOMIC DNA]</scope>
    <source>
        <strain evidence="2 3">CCMP2467</strain>
    </source>
</reference>